<keyword evidence="3" id="KW-1185">Reference proteome</keyword>
<organism evidence="2 3">
    <name type="scientific">Thalassobaculum fulvum</name>
    <dbReference type="NCBI Taxonomy" id="1633335"/>
    <lineage>
        <taxon>Bacteria</taxon>
        <taxon>Pseudomonadati</taxon>
        <taxon>Pseudomonadota</taxon>
        <taxon>Alphaproteobacteria</taxon>
        <taxon>Rhodospirillales</taxon>
        <taxon>Thalassobaculaceae</taxon>
        <taxon>Thalassobaculum</taxon>
    </lineage>
</organism>
<comment type="caution">
    <text evidence="2">The sequence shown here is derived from an EMBL/GenBank/DDBJ whole genome shotgun (WGS) entry which is preliminary data.</text>
</comment>
<dbReference type="PANTHER" id="PTHR21366">
    <property type="entry name" value="GLYOXALASE FAMILY PROTEIN"/>
    <property type="match status" value="1"/>
</dbReference>
<name>A0A918XTW0_9PROT</name>
<evidence type="ECO:0000313" key="2">
    <source>
        <dbReference type="EMBL" id="GHD55808.1"/>
    </source>
</evidence>
<accession>A0A918XTW0</accession>
<dbReference type="InterPro" id="IPR029068">
    <property type="entry name" value="Glyas_Bleomycin-R_OHBP_Dase"/>
</dbReference>
<gene>
    <name evidence="2" type="ORF">GCM10017083_35170</name>
</gene>
<dbReference type="InterPro" id="IPR050383">
    <property type="entry name" value="GlyoxalaseI/FosfomycinResist"/>
</dbReference>
<reference evidence="2" key="1">
    <citation type="journal article" date="2014" name="Int. J. Syst. Evol. Microbiol.">
        <title>Complete genome sequence of Corynebacterium casei LMG S-19264T (=DSM 44701T), isolated from a smear-ripened cheese.</title>
        <authorList>
            <consortium name="US DOE Joint Genome Institute (JGI-PGF)"/>
            <person name="Walter F."/>
            <person name="Albersmeier A."/>
            <person name="Kalinowski J."/>
            <person name="Ruckert C."/>
        </authorList>
    </citation>
    <scope>NUCLEOTIDE SEQUENCE</scope>
    <source>
        <strain evidence="2">KCTC 42651</strain>
    </source>
</reference>
<evidence type="ECO:0000313" key="3">
    <source>
        <dbReference type="Proteomes" id="UP000630353"/>
    </source>
</evidence>
<dbReference type="Pfam" id="PF00903">
    <property type="entry name" value="Glyoxalase"/>
    <property type="match status" value="1"/>
</dbReference>
<sequence>MTEQTTWEIAHFGLCVHDPKAAEDFYADVVGLTPDPGGAPHSFANGFQSLTLYAPDPEFARARDILHNPRMTKVATLAVNDLGAAQARLDTVGVAYSEIDGLAPGLGRALLSYDPSMNLIGFVQRHPEAEAPDEAPWLLHHVNLQAHEVRRSVEFFVAVADMTEGRWVAPPERGDFSLDPHELAPMVLGGENRGLHIIRPDAGFAKRNGFAHNPSIGGHPAFRVPDIHAVMARLDKAGVLYSNAGTYAMSGYHQVYVYDPSCNLIEINQRVG</sequence>
<dbReference type="PROSITE" id="PS51819">
    <property type="entry name" value="VOC"/>
    <property type="match status" value="2"/>
</dbReference>
<evidence type="ECO:0000259" key="1">
    <source>
        <dbReference type="PROSITE" id="PS51819"/>
    </source>
</evidence>
<feature type="domain" description="VOC" evidence="1">
    <location>
        <begin position="138"/>
        <end position="270"/>
    </location>
</feature>
<dbReference type="Gene3D" id="3.10.180.10">
    <property type="entry name" value="2,3-Dihydroxybiphenyl 1,2-Dioxygenase, domain 1"/>
    <property type="match status" value="2"/>
</dbReference>
<dbReference type="AlphaFoldDB" id="A0A918XTW0"/>
<dbReference type="InterPro" id="IPR004360">
    <property type="entry name" value="Glyas_Fos-R_dOase_dom"/>
</dbReference>
<dbReference type="EMBL" id="BMZS01000008">
    <property type="protein sequence ID" value="GHD55808.1"/>
    <property type="molecule type" value="Genomic_DNA"/>
</dbReference>
<dbReference type="Proteomes" id="UP000630353">
    <property type="component" value="Unassembled WGS sequence"/>
</dbReference>
<feature type="domain" description="VOC" evidence="1">
    <location>
        <begin position="8"/>
        <end position="125"/>
    </location>
</feature>
<reference evidence="2" key="2">
    <citation type="submission" date="2020-09" db="EMBL/GenBank/DDBJ databases">
        <authorList>
            <person name="Sun Q."/>
            <person name="Kim S."/>
        </authorList>
    </citation>
    <scope>NUCLEOTIDE SEQUENCE</scope>
    <source>
        <strain evidence="2">KCTC 42651</strain>
    </source>
</reference>
<dbReference type="SUPFAM" id="SSF54593">
    <property type="entry name" value="Glyoxalase/Bleomycin resistance protein/Dihydroxybiphenyl dioxygenase"/>
    <property type="match status" value="2"/>
</dbReference>
<dbReference type="RefSeq" id="WP_189992006.1">
    <property type="nucleotide sequence ID" value="NZ_BMZS01000008.1"/>
</dbReference>
<protein>
    <recommendedName>
        <fullName evidence="1">VOC domain-containing protein</fullName>
    </recommendedName>
</protein>
<proteinExistence type="predicted"/>
<dbReference type="InterPro" id="IPR037523">
    <property type="entry name" value="VOC_core"/>
</dbReference>